<feature type="compositionally biased region" description="Gly residues" evidence="1">
    <location>
        <begin position="376"/>
        <end position="385"/>
    </location>
</feature>
<protein>
    <submittedName>
        <fullName evidence="4">Uncharacterized protein</fullName>
    </submittedName>
</protein>
<organism evidence="4 5">
    <name type="scientific">Penicillium chermesinum</name>
    <dbReference type="NCBI Taxonomy" id="63820"/>
    <lineage>
        <taxon>Eukaryota</taxon>
        <taxon>Fungi</taxon>
        <taxon>Dikarya</taxon>
        <taxon>Ascomycota</taxon>
        <taxon>Pezizomycotina</taxon>
        <taxon>Eurotiomycetes</taxon>
        <taxon>Eurotiomycetidae</taxon>
        <taxon>Eurotiales</taxon>
        <taxon>Aspergillaceae</taxon>
        <taxon>Penicillium</taxon>
    </lineage>
</organism>
<keyword evidence="5" id="KW-1185">Reference proteome</keyword>
<name>A0A9W9NSY9_9EURO</name>
<evidence type="ECO:0000256" key="2">
    <source>
        <dbReference type="SAM" id="Phobius"/>
    </source>
</evidence>
<feature type="transmembrane region" description="Helical" evidence="2">
    <location>
        <begin position="183"/>
        <end position="206"/>
    </location>
</feature>
<keyword evidence="2" id="KW-0472">Membrane</keyword>
<evidence type="ECO:0000256" key="1">
    <source>
        <dbReference type="SAM" id="MobiDB-lite"/>
    </source>
</evidence>
<feature type="region of interest" description="Disordered" evidence="1">
    <location>
        <begin position="366"/>
        <end position="385"/>
    </location>
</feature>
<keyword evidence="2" id="KW-0812">Transmembrane</keyword>
<dbReference type="OrthoDB" id="5338512at2759"/>
<feature type="compositionally biased region" description="Pro residues" evidence="1">
    <location>
        <begin position="302"/>
        <end position="316"/>
    </location>
</feature>
<feature type="signal peptide" evidence="3">
    <location>
        <begin position="1"/>
        <end position="25"/>
    </location>
</feature>
<dbReference type="EMBL" id="JAPQKS010000005">
    <property type="protein sequence ID" value="KAJ5225562.1"/>
    <property type="molecule type" value="Genomic_DNA"/>
</dbReference>
<accession>A0A9W9NSY9</accession>
<dbReference type="Proteomes" id="UP001150941">
    <property type="component" value="Unassembled WGS sequence"/>
</dbReference>
<keyword evidence="3" id="KW-0732">Signal</keyword>
<evidence type="ECO:0000256" key="3">
    <source>
        <dbReference type="SAM" id="SignalP"/>
    </source>
</evidence>
<feature type="chain" id="PRO_5040992794" evidence="3">
    <location>
        <begin position="26"/>
        <end position="385"/>
    </location>
</feature>
<gene>
    <name evidence="4" type="ORF">N7468_006787</name>
</gene>
<proteinExistence type="predicted"/>
<sequence>MASLLLKSMMTRSSLLFALATFAAAQPGYGFDTTGLFTRDAGSCPTDYTSCGGKLPSDFCCPSSSTCLSLENDTTALCCPSGSGCESIQPITCEISQQNVTAYPKGTVKTTRLDDELPKCNDACCPFGYTCHKDVCLINQGTSSNGTTTSATTQSSSPSGLGAAVTPASSAAAASCPSFPGGAVAAGFFPGAVFGAVLALLITMCLRRRSLKKQAMNPDIKSTGGSGGNGILWSQRSSSGAVLGISSPIASEDASYRTDFLLRPNDCRRNSMGGRSTRSVRSRVRSLFATNTSNPTLEKDVPPLPTMPAKPDPVTPPRQREPSSESIKIYSPPGAFQQSKRFLGPEPYPGRTARPSTTFADLIQAVGFDDNKGKPGYKGQGTGRY</sequence>
<reference evidence="4" key="2">
    <citation type="journal article" date="2023" name="IMA Fungus">
        <title>Comparative genomic study of the Penicillium genus elucidates a diverse pangenome and 15 lateral gene transfer events.</title>
        <authorList>
            <person name="Petersen C."/>
            <person name="Sorensen T."/>
            <person name="Nielsen M.R."/>
            <person name="Sondergaard T.E."/>
            <person name="Sorensen J.L."/>
            <person name="Fitzpatrick D.A."/>
            <person name="Frisvad J.C."/>
            <person name="Nielsen K.L."/>
        </authorList>
    </citation>
    <scope>NUCLEOTIDE SEQUENCE</scope>
    <source>
        <strain evidence="4">IBT 19713</strain>
    </source>
</reference>
<evidence type="ECO:0000313" key="4">
    <source>
        <dbReference type="EMBL" id="KAJ5225562.1"/>
    </source>
</evidence>
<keyword evidence="2" id="KW-1133">Transmembrane helix</keyword>
<evidence type="ECO:0000313" key="5">
    <source>
        <dbReference type="Proteomes" id="UP001150941"/>
    </source>
</evidence>
<feature type="region of interest" description="Disordered" evidence="1">
    <location>
        <begin position="287"/>
        <end position="355"/>
    </location>
</feature>
<dbReference type="RefSeq" id="XP_058328973.1">
    <property type="nucleotide sequence ID" value="XM_058476083.1"/>
</dbReference>
<dbReference type="GeneID" id="83203386"/>
<reference evidence="4" key="1">
    <citation type="submission" date="2022-11" db="EMBL/GenBank/DDBJ databases">
        <authorList>
            <person name="Petersen C."/>
        </authorList>
    </citation>
    <scope>NUCLEOTIDE SEQUENCE</scope>
    <source>
        <strain evidence="4">IBT 19713</strain>
    </source>
</reference>
<dbReference type="AlphaFoldDB" id="A0A9W9NSY9"/>
<comment type="caution">
    <text evidence="4">The sequence shown here is derived from an EMBL/GenBank/DDBJ whole genome shotgun (WGS) entry which is preliminary data.</text>
</comment>